<dbReference type="EMBL" id="CAJOBC010003344">
    <property type="protein sequence ID" value="CAF3778889.1"/>
    <property type="molecule type" value="Genomic_DNA"/>
</dbReference>
<evidence type="ECO:0000313" key="6">
    <source>
        <dbReference type="Proteomes" id="UP000663829"/>
    </source>
</evidence>
<reference evidence="3" key="1">
    <citation type="submission" date="2021-02" db="EMBL/GenBank/DDBJ databases">
        <authorList>
            <person name="Nowell W R."/>
        </authorList>
    </citation>
    <scope>NUCLEOTIDE SEQUENCE</scope>
</reference>
<feature type="domain" description="Ubiquitin-like" evidence="1">
    <location>
        <begin position="9"/>
        <end position="72"/>
    </location>
</feature>
<dbReference type="SUPFAM" id="SSF54236">
    <property type="entry name" value="Ubiquitin-like"/>
    <property type="match status" value="1"/>
</dbReference>
<dbReference type="EMBL" id="CAJNOQ010003343">
    <property type="protein sequence ID" value="CAF1007674.1"/>
    <property type="molecule type" value="Genomic_DNA"/>
</dbReference>
<evidence type="ECO:0000313" key="5">
    <source>
        <dbReference type="EMBL" id="CAF3778889.1"/>
    </source>
</evidence>
<dbReference type="Proteomes" id="UP000681722">
    <property type="component" value="Unassembled WGS sequence"/>
</dbReference>
<proteinExistence type="predicted"/>
<dbReference type="PROSITE" id="PS50053">
    <property type="entry name" value="UBIQUITIN_2"/>
    <property type="match status" value="1"/>
</dbReference>
<dbReference type="EMBL" id="CAJOBA010001306">
    <property type="protein sequence ID" value="CAF3588306.1"/>
    <property type="molecule type" value="Genomic_DNA"/>
</dbReference>
<sequence>MATAPTDQVSINVMRKSDGKFLGFILSEKATIHELKHELKLRLTPQYPQGCRLIFRDKVLKGRHTLKHYGLKVGVNQQDILMDDSKNWSSSSESDPE</sequence>
<gene>
    <name evidence="3" type="ORF">GPM918_LOCUS14096</name>
    <name evidence="2" type="ORF">OVA965_LOCUS4835</name>
    <name evidence="5" type="ORF">SRO942_LOCUS14098</name>
    <name evidence="4" type="ORF">TMI583_LOCUS4833</name>
</gene>
<evidence type="ECO:0000313" key="2">
    <source>
        <dbReference type="EMBL" id="CAF0804711.1"/>
    </source>
</evidence>
<accession>A0A814HAV4</accession>
<dbReference type="Proteomes" id="UP000682733">
    <property type="component" value="Unassembled WGS sequence"/>
</dbReference>
<comment type="caution">
    <text evidence="3">The sequence shown here is derived from an EMBL/GenBank/DDBJ whole genome shotgun (WGS) entry which is preliminary data.</text>
</comment>
<dbReference type="InterPro" id="IPR000626">
    <property type="entry name" value="Ubiquitin-like_dom"/>
</dbReference>
<name>A0A814HAV4_9BILA</name>
<dbReference type="EMBL" id="CAJNOK010001306">
    <property type="protein sequence ID" value="CAF0804711.1"/>
    <property type="molecule type" value="Genomic_DNA"/>
</dbReference>
<dbReference type="InterPro" id="IPR029071">
    <property type="entry name" value="Ubiquitin-like_domsf"/>
</dbReference>
<evidence type="ECO:0000313" key="3">
    <source>
        <dbReference type="EMBL" id="CAF1007674.1"/>
    </source>
</evidence>
<dbReference type="Proteomes" id="UP000677228">
    <property type="component" value="Unassembled WGS sequence"/>
</dbReference>
<dbReference type="AlphaFoldDB" id="A0A814HAV4"/>
<organism evidence="3 6">
    <name type="scientific">Didymodactylos carnosus</name>
    <dbReference type="NCBI Taxonomy" id="1234261"/>
    <lineage>
        <taxon>Eukaryota</taxon>
        <taxon>Metazoa</taxon>
        <taxon>Spiralia</taxon>
        <taxon>Gnathifera</taxon>
        <taxon>Rotifera</taxon>
        <taxon>Eurotatoria</taxon>
        <taxon>Bdelloidea</taxon>
        <taxon>Philodinida</taxon>
        <taxon>Philodinidae</taxon>
        <taxon>Didymodactylos</taxon>
    </lineage>
</organism>
<dbReference type="Gene3D" id="3.10.20.90">
    <property type="entry name" value="Phosphatidylinositol 3-kinase Catalytic Subunit, Chain A, domain 1"/>
    <property type="match status" value="1"/>
</dbReference>
<evidence type="ECO:0000313" key="4">
    <source>
        <dbReference type="EMBL" id="CAF3588306.1"/>
    </source>
</evidence>
<dbReference type="OrthoDB" id="10028396at2759"/>
<keyword evidence="6" id="KW-1185">Reference proteome</keyword>
<evidence type="ECO:0000259" key="1">
    <source>
        <dbReference type="PROSITE" id="PS50053"/>
    </source>
</evidence>
<protein>
    <recommendedName>
        <fullName evidence="1">Ubiquitin-like domain-containing protein</fullName>
    </recommendedName>
</protein>
<dbReference type="Proteomes" id="UP000663829">
    <property type="component" value="Unassembled WGS sequence"/>
</dbReference>